<sequence length="74" mass="8972">MESFEKDMKRLWVVHEEREKRVLEKELDTLRDDTGKWPCIERQLVPKMKESRQLCKRAYLAYDTLYIEGSPVRA</sequence>
<dbReference type="AlphaFoldDB" id="A0A9D4J9Z0"/>
<organism evidence="1 2">
    <name type="scientific">Dreissena polymorpha</name>
    <name type="common">Zebra mussel</name>
    <name type="synonym">Mytilus polymorpha</name>
    <dbReference type="NCBI Taxonomy" id="45954"/>
    <lineage>
        <taxon>Eukaryota</taxon>
        <taxon>Metazoa</taxon>
        <taxon>Spiralia</taxon>
        <taxon>Lophotrochozoa</taxon>
        <taxon>Mollusca</taxon>
        <taxon>Bivalvia</taxon>
        <taxon>Autobranchia</taxon>
        <taxon>Heteroconchia</taxon>
        <taxon>Euheterodonta</taxon>
        <taxon>Imparidentia</taxon>
        <taxon>Neoheterodontei</taxon>
        <taxon>Myida</taxon>
        <taxon>Dreissenoidea</taxon>
        <taxon>Dreissenidae</taxon>
        <taxon>Dreissena</taxon>
    </lineage>
</organism>
<gene>
    <name evidence="1" type="ORF">DPMN_154496</name>
</gene>
<evidence type="ECO:0000313" key="1">
    <source>
        <dbReference type="EMBL" id="KAH3800853.1"/>
    </source>
</evidence>
<keyword evidence="2" id="KW-1185">Reference proteome</keyword>
<dbReference type="Proteomes" id="UP000828390">
    <property type="component" value="Unassembled WGS sequence"/>
</dbReference>
<comment type="caution">
    <text evidence="1">The sequence shown here is derived from an EMBL/GenBank/DDBJ whole genome shotgun (WGS) entry which is preliminary data.</text>
</comment>
<protein>
    <submittedName>
        <fullName evidence="1">Uncharacterized protein</fullName>
    </submittedName>
</protein>
<name>A0A9D4J9Z0_DREPO</name>
<proteinExistence type="predicted"/>
<reference evidence="1" key="2">
    <citation type="submission" date="2020-11" db="EMBL/GenBank/DDBJ databases">
        <authorList>
            <person name="McCartney M.A."/>
            <person name="Auch B."/>
            <person name="Kono T."/>
            <person name="Mallez S."/>
            <person name="Becker A."/>
            <person name="Gohl D.M."/>
            <person name="Silverstein K.A.T."/>
            <person name="Koren S."/>
            <person name="Bechman K.B."/>
            <person name="Herman A."/>
            <person name="Abrahante J.E."/>
            <person name="Garbe J."/>
        </authorList>
    </citation>
    <scope>NUCLEOTIDE SEQUENCE</scope>
    <source>
        <strain evidence="1">Duluth1</strain>
        <tissue evidence="1">Whole animal</tissue>
    </source>
</reference>
<reference evidence="1" key="1">
    <citation type="journal article" date="2019" name="bioRxiv">
        <title>The Genome of the Zebra Mussel, Dreissena polymorpha: A Resource for Invasive Species Research.</title>
        <authorList>
            <person name="McCartney M.A."/>
            <person name="Auch B."/>
            <person name="Kono T."/>
            <person name="Mallez S."/>
            <person name="Zhang Y."/>
            <person name="Obille A."/>
            <person name="Becker A."/>
            <person name="Abrahante J.E."/>
            <person name="Garbe J."/>
            <person name="Badalamenti J.P."/>
            <person name="Herman A."/>
            <person name="Mangelson H."/>
            <person name="Liachko I."/>
            <person name="Sullivan S."/>
            <person name="Sone E.D."/>
            <person name="Koren S."/>
            <person name="Silverstein K.A.T."/>
            <person name="Beckman K.B."/>
            <person name="Gohl D.M."/>
        </authorList>
    </citation>
    <scope>NUCLEOTIDE SEQUENCE</scope>
    <source>
        <strain evidence="1">Duluth1</strain>
        <tissue evidence="1">Whole animal</tissue>
    </source>
</reference>
<accession>A0A9D4J9Z0</accession>
<dbReference type="EMBL" id="JAIWYP010000007">
    <property type="protein sequence ID" value="KAH3800853.1"/>
    <property type="molecule type" value="Genomic_DNA"/>
</dbReference>
<evidence type="ECO:0000313" key="2">
    <source>
        <dbReference type="Proteomes" id="UP000828390"/>
    </source>
</evidence>